<dbReference type="AlphaFoldDB" id="A0A9P0DTP8"/>
<feature type="signal peptide" evidence="6">
    <location>
        <begin position="1"/>
        <end position="20"/>
    </location>
</feature>
<dbReference type="InterPro" id="IPR029058">
    <property type="entry name" value="AB_hydrolase_fold"/>
</dbReference>
<dbReference type="Gene3D" id="3.40.50.1820">
    <property type="entry name" value="alpha/beta hydrolase"/>
    <property type="match status" value="1"/>
</dbReference>
<dbReference type="EMBL" id="OU896713">
    <property type="protein sequence ID" value="CAH1176724.1"/>
    <property type="molecule type" value="Genomic_DNA"/>
</dbReference>
<keyword evidence="9" id="KW-1185">Reference proteome</keyword>
<evidence type="ECO:0000256" key="5">
    <source>
        <dbReference type="ARBA" id="ARBA00023180"/>
    </source>
</evidence>
<comment type="similarity">
    <text evidence="1 6">Belongs to the type-B carboxylesterase/lipase family.</text>
</comment>
<keyword evidence="3 6" id="KW-0378">Hydrolase</keyword>
<reference evidence="8" key="1">
    <citation type="submission" date="2022-01" db="EMBL/GenBank/DDBJ databases">
        <authorList>
            <person name="King R."/>
        </authorList>
    </citation>
    <scope>NUCLEOTIDE SEQUENCE</scope>
</reference>
<dbReference type="PANTHER" id="PTHR11559">
    <property type="entry name" value="CARBOXYLESTERASE"/>
    <property type="match status" value="1"/>
</dbReference>
<dbReference type="InterPro" id="IPR002018">
    <property type="entry name" value="CarbesteraseB"/>
</dbReference>
<dbReference type="GO" id="GO:0052689">
    <property type="term" value="F:carboxylic ester hydrolase activity"/>
    <property type="evidence" value="ECO:0007669"/>
    <property type="project" value="UniProtKB-KW"/>
</dbReference>
<evidence type="ECO:0000313" key="9">
    <source>
        <dbReference type="Proteomes" id="UP001153737"/>
    </source>
</evidence>
<keyword evidence="6" id="KW-0732">Signal</keyword>
<dbReference type="SUPFAM" id="SSF53474">
    <property type="entry name" value="alpha/beta-Hydrolases"/>
    <property type="match status" value="1"/>
</dbReference>
<accession>A0A9P0DTP8</accession>
<dbReference type="EC" id="3.1.1.-" evidence="6"/>
<proteinExistence type="inferred from homology"/>
<evidence type="ECO:0000256" key="3">
    <source>
        <dbReference type="ARBA" id="ARBA00022801"/>
    </source>
</evidence>
<dbReference type="PROSITE" id="PS00122">
    <property type="entry name" value="CARBOXYLESTERASE_B_1"/>
    <property type="match status" value="1"/>
</dbReference>
<evidence type="ECO:0000259" key="7">
    <source>
        <dbReference type="Pfam" id="PF00135"/>
    </source>
</evidence>
<evidence type="ECO:0000256" key="4">
    <source>
        <dbReference type="ARBA" id="ARBA00023157"/>
    </source>
</evidence>
<dbReference type="Proteomes" id="UP001153737">
    <property type="component" value="Chromosome 7"/>
</dbReference>
<sequence length="556" mass="62441">MISRWQVGLVLLTVYGSVQSLEGIMRSNKMSDDVIVSIQDGMIMGKLVKTVGKNTTVYAFQGIPFAEPPLGNLRFEPPVPKRPWSGILKCQKDKDMCVQDVNPVTGSEDCLHVSVYTPNLIGNLPVMVYIYGGAFIIGDSNYKTYGPDYILDENVVFVQFNYRLGIFGFLSTEDLVCPGNVGFKDQVLALKWVQKNIGFFGGNRAKVTIFGESSGAAAVAYHMLSPMSRGLFRAAIMDSGSSLSLWSLNRNAKEIAFLTGSVLSIPANDSKVLITELRRFNYTFLQQVSSSVSTIVTEMNPLAGVYFGPVEETVHPGAFFTGDSEKRLSSGNFTRVPVLLGVNSNEAAAVGFITTLWRLYLTESHPKISALTPADMTDEPDKRFSAGLEIRCFYFDCLALSAQPVEKIVTYMSDDQFNRPTRRAVIDFSKYVPTYNYMFSYVGSLGGVRERIAPGVGHVEELGYLFRTYYSNSSINDILTRKRMVRMWTNFVKYRNPTPVKDPLLQYKKWPIAKPNRLNYFNIDVNISIESNPFKDRMDFWDNLYVKYGKGIYDTY</sequence>
<evidence type="ECO:0000256" key="1">
    <source>
        <dbReference type="ARBA" id="ARBA00005964"/>
    </source>
</evidence>
<organism evidence="8 9">
    <name type="scientific">Phaedon cochleariae</name>
    <name type="common">Mustard beetle</name>
    <dbReference type="NCBI Taxonomy" id="80249"/>
    <lineage>
        <taxon>Eukaryota</taxon>
        <taxon>Metazoa</taxon>
        <taxon>Ecdysozoa</taxon>
        <taxon>Arthropoda</taxon>
        <taxon>Hexapoda</taxon>
        <taxon>Insecta</taxon>
        <taxon>Pterygota</taxon>
        <taxon>Neoptera</taxon>
        <taxon>Endopterygota</taxon>
        <taxon>Coleoptera</taxon>
        <taxon>Polyphaga</taxon>
        <taxon>Cucujiformia</taxon>
        <taxon>Chrysomeloidea</taxon>
        <taxon>Chrysomelidae</taxon>
        <taxon>Chrysomelinae</taxon>
        <taxon>Chrysomelini</taxon>
        <taxon>Phaedon</taxon>
    </lineage>
</organism>
<keyword evidence="2" id="KW-0719">Serine esterase</keyword>
<reference evidence="8" key="2">
    <citation type="submission" date="2022-10" db="EMBL/GenBank/DDBJ databases">
        <authorList>
            <consortium name="ENA_rothamsted_submissions"/>
            <consortium name="culmorum"/>
            <person name="King R."/>
        </authorList>
    </citation>
    <scope>NUCLEOTIDE SEQUENCE</scope>
</reference>
<protein>
    <recommendedName>
        <fullName evidence="6">Carboxylic ester hydrolase</fullName>
        <ecNumber evidence="6">3.1.1.-</ecNumber>
    </recommendedName>
</protein>
<evidence type="ECO:0000256" key="6">
    <source>
        <dbReference type="RuleBase" id="RU361235"/>
    </source>
</evidence>
<dbReference type="InterPro" id="IPR050309">
    <property type="entry name" value="Type-B_Carboxylest/Lipase"/>
</dbReference>
<name>A0A9P0DTP8_PHACE</name>
<dbReference type="OrthoDB" id="6757630at2759"/>
<keyword evidence="4" id="KW-1015">Disulfide bond</keyword>
<keyword evidence="5" id="KW-0325">Glycoprotein</keyword>
<feature type="chain" id="PRO_5040532107" description="Carboxylic ester hydrolase" evidence="6">
    <location>
        <begin position="21"/>
        <end position="556"/>
    </location>
</feature>
<evidence type="ECO:0000313" key="8">
    <source>
        <dbReference type="EMBL" id="CAH1176724.1"/>
    </source>
</evidence>
<dbReference type="InterPro" id="IPR019826">
    <property type="entry name" value="Carboxylesterase_B_AS"/>
</dbReference>
<dbReference type="Pfam" id="PF00135">
    <property type="entry name" value="COesterase"/>
    <property type="match status" value="1"/>
</dbReference>
<gene>
    <name evidence="8" type="ORF">PHAECO_LOCUS11312</name>
</gene>
<evidence type="ECO:0000256" key="2">
    <source>
        <dbReference type="ARBA" id="ARBA00022487"/>
    </source>
</evidence>
<feature type="domain" description="Carboxylesterase type B" evidence="7">
    <location>
        <begin position="33"/>
        <end position="541"/>
    </location>
</feature>